<evidence type="ECO:0000259" key="5">
    <source>
        <dbReference type="Pfam" id="PF00483"/>
    </source>
</evidence>
<dbReference type="EC" id="2.7.7.27" evidence="7"/>
<evidence type="ECO:0000313" key="7">
    <source>
        <dbReference type="EMBL" id="CAA9217666.1"/>
    </source>
</evidence>
<organism evidence="7">
    <name type="scientific">uncultured Acidimicrobiales bacterium</name>
    <dbReference type="NCBI Taxonomy" id="310071"/>
    <lineage>
        <taxon>Bacteria</taxon>
        <taxon>Bacillati</taxon>
        <taxon>Actinomycetota</taxon>
        <taxon>Acidimicrobiia</taxon>
        <taxon>Acidimicrobiales</taxon>
        <taxon>environmental samples</taxon>
    </lineage>
</organism>
<dbReference type="AlphaFoldDB" id="A0A6J4H878"/>
<dbReference type="GO" id="GO:0005978">
    <property type="term" value="P:glycogen biosynthetic process"/>
    <property type="evidence" value="ECO:0007669"/>
    <property type="project" value="UniProtKB-KW"/>
</dbReference>
<dbReference type="InterPro" id="IPR005835">
    <property type="entry name" value="NTP_transferase_dom"/>
</dbReference>
<feature type="domain" description="Nucleotidyl transferase" evidence="5">
    <location>
        <begin position="7"/>
        <end position="259"/>
    </location>
</feature>
<sequence>MRPSTLAIVLAGGAGGRLDLLTEHRAKPAVPFGGTHRLVDVALSCCSHAGISDVWLSEQHNPASLSDHLANGRPWDLDRTSGGLLVVHPAKGTEREGWHQGTADGLWRLAPLIRELAPDVLLLASADAIYRMDYDGLVGAHLDGGVAATFVTAEVPEGEEASRFGVAQTSGGRITGYAYKPEDPEGSLITTEVFAFTPTPLLDCLEALAAEVGEDGLEDIGHGVLPSLVGSGEAQDLRHGGYWRDVGTVPSYWRGHQELLGDEPAFRLDDPELPLLTKVQRTGPARLRRTAEVDDSLLAPGSDVAGRVERSVLSGGVVVEEGAVVRESVLLPGVVVRRGAVVERAVLDDGAVVAPEVRVGGPGDIALVGRGEEVTSDLPAGGRLPAPED</sequence>
<dbReference type="Pfam" id="PF00483">
    <property type="entry name" value="NTP_transferase"/>
    <property type="match status" value="1"/>
</dbReference>
<dbReference type="InterPro" id="IPR056818">
    <property type="entry name" value="GlmU/GlgC-like_hexapep"/>
</dbReference>
<evidence type="ECO:0000259" key="6">
    <source>
        <dbReference type="Pfam" id="PF24894"/>
    </source>
</evidence>
<evidence type="ECO:0000256" key="4">
    <source>
        <dbReference type="ARBA" id="ARBA00023056"/>
    </source>
</evidence>
<dbReference type="InterPro" id="IPR011004">
    <property type="entry name" value="Trimer_LpxA-like_sf"/>
</dbReference>
<comment type="similarity">
    <text evidence="1">Belongs to the bacterial/plant glucose-1-phosphate adenylyltransferase family.</text>
</comment>
<gene>
    <name evidence="7" type="ORF">AVDCRST_MAG20-452</name>
</gene>
<dbReference type="SUPFAM" id="SSF53448">
    <property type="entry name" value="Nucleotide-diphospho-sugar transferases"/>
    <property type="match status" value="1"/>
</dbReference>
<evidence type="ECO:0000256" key="3">
    <source>
        <dbReference type="ARBA" id="ARBA00022695"/>
    </source>
</evidence>
<dbReference type="GO" id="GO:0008878">
    <property type="term" value="F:glucose-1-phosphate adenylyltransferase activity"/>
    <property type="evidence" value="ECO:0007669"/>
    <property type="project" value="UniProtKB-EC"/>
</dbReference>
<dbReference type="Gene3D" id="2.160.10.10">
    <property type="entry name" value="Hexapeptide repeat proteins"/>
    <property type="match status" value="1"/>
</dbReference>
<dbReference type="SUPFAM" id="SSF51161">
    <property type="entry name" value="Trimeric LpxA-like enzymes"/>
    <property type="match status" value="1"/>
</dbReference>
<feature type="domain" description="Glucose-1-phosphate adenylyltransferase/Bifunctional protein GlmU-like C-terminal hexapeptide" evidence="6">
    <location>
        <begin position="288"/>
        <end position="360"/>
    </location>
</feature>
<keyword evidence="2 7" id="KW-0808">Transferase</keyword>
<dbReference type="PANTHER" id="PTHR43523">
    <property type="entry name" value="GLUCOSE-1-PHOSPHATE ADENYLYLTRANSFERASE-RELATED"/>
    <property type="match status" value="1"/>
</dbReference>
<accession>A0A6J4H878</accession>
<evidence type="ECO:0000256" key="1">
    <source>
        <dbReference type="ARBA" id="ARBA00010443"/>
    </source>
</evidence>
<keyword evidence="4" id="KW-0320">Glycogen biosynthesis</keyword>
<dbReference type="InterPro" id="IPR011831">
    <property type="entry name" value="ADP-Glc_PPase"/>
</dbReference>
<dbReference type="Gene3D" id="3.90.550.10">
    <property type="entry name" value="Spore Coat Polysaccharide Biosynthesis Protein SpsA, Chain A"/>
    <property type="match status" value="1"/>
</dbReference>
<protein>
    <submittedName>
        <fullName evidence="7">Glucose-1-phosphate adenylyltransferase</fullName>
        <ecNumber evidence="7">2.7.7.27</ecNumber>
    </submittedName>
</protein>
<dbReference type="Pfam" id="PF24894">
    <property type="entry name" value="Hexapep_GlmU"/>
    <property type="match status" value="1"/>
</dbReference>
<name>A0A6J4H878_9ACTN</name>
<keyword evidence="3 7" id="KW-0548">Nucleotidyltransferase</keyword>
<evidence type="ECO:0000256" key="2">
    <source>
        <dbReference type="ARBA" id="ARBA00022679"/>
    </source>
</evidence>
<dbReference type="PANTHER" id="PTHR43523:SF2">
    <property type="entry name" value="GLUCOSE-1-PHOSPHATE ADENYLYLTRANSFERASE"/>
    <property type="match status" value="1"/>
</dbReference>
<dbReference type="InterPro" id="IPR029044">
    <property type="entry name" value="Nucleotide-diphossugar_trans"/>
</dbReference>
<proteinExistence type="inferred from homology"/>
<dbReference type="EMBL" id="CADCSY010000021">
    <property type="protein sequence ID" value="CAA9217666.1"/>
    <property type="molecule type" value="Genomic_DNA"/>
</dbReference>
<reference evidence="7" key="1">
    <citation type="submission" date="2020-02" db="EMBL/GenBank/DDBJ databases">
        <authorList>
            <person name="Meier V. D."/>
        </authorList>
    </citation>
    <scope>NUCLEOTIDE SEQUENCE</scope>
    <source>
        <strain evidence="7">AVDCRST_MAG20</strain>
    </source>
</reference>